<dbReference type="SUPFAM" id="SSF46689">
    <property type="entry name" value="Homeodomain-like"/>
    <property type="match status" value="1"/>
</dbReference>
<dbReference type="Gene3D" id="3.40.50.2300">
    <property type="match status" value="1"/>
</dbReference>
<keyword evidence="12" id="KW-1185">Reference proteome</keyword>
<dbReference type="InterPro" id="IPR005467">
    <property type="entry name" value="His_kinase_dom"/>
</dbReference>
<feature type="transmembrane region" description="Helical" evidence="7">
    <location>
        <begin position="388"/>
        <end position="407"/>
    </location>
</feature>
<dbReference type="Gene3D" id="1.10.287.130">
    <property type="match status" value="1"/>
</dbReference>
<evidence type="ECO:0000256" key="1">
    <source>
        <dbReference type="ARBA" id="ARBA00000085"/>
    </source>
</evidence>
<keyword evidence="7" id="KW-1133">Transmembrane helix</keyword>
<dbReference type="PANTHER" id="PTHR43547:SF2">
    <property type="entry name" value="HYBRID SIGNAL TRANSDUCTION HISTIDINE KINASE C"/>
    <property type="match status" value="1"/>
</dbReference>
<dbReference type="PROSITE" id="PS01124">
    <property type="entry name" value="HTH_ARAC_FAMILY_2"/>
    <property type="match status" value="1"/>
</dbReference>
<dbReference type="InterPro" id="IPR001789">
    <property type="entry name" value="Sig_transdc_resp-reg_receiver"/>
</dbReference>
<feature type="domain" description="HTH araC/xylS-type" evidence="8">
    <location>
        <begin position="838"/>
        <end position="936"/>
    </location>
</feature>
<keyword evidence="7" id="KW-0472">Membrane</keyword>
<accession>A0ABP8FZ63</accession>
<evidence type="ECO:0000256" key="3">
    <source>
        <dbReference type="ARBA" id="ARBA00022553"/>
    </source>
</evidence>
<comment type="caution">
    <text evidence="11">The sequence shown here is derived from an EMBL/GenBank/DDBJ whole genome shotgun (WGS) entry which is preliminary data.</text>
</comment>
<evidence type="ECO:0000256" key="6">
    <source>
        <dbReference type="PROSITE-ProRule" id="PRU00169"/>
    </source>
</evidence>
<keyword evidence="3 6" id="KW-0597">Phosphoprotein</keyword>
<dbReference type="Pfam" id="PF00072">
    <property type="entry name" value="Response_reg"/>
    <property type="match status" value="1"/>
</dbReference>
<evidence type="ECO:0000256" key="2">
    <source>
        <dbReference type="ARBA" id="ARBA00012438"/>
    </source>
</evidence>
<dbReference type="InterPro" id="IPR011006">
    <property type="entry name" value="CheY-like_superfamily"/>
</dbReference>
<dbReference type="PANTHER" id="PTHR43547">
    <property type="entry name" value="TWO-COMPONENT HISTIDINE KINASE"/>
    <property type="match status" value="1"/>
</dbReference>
<evidence type="ECO:0000256" key="7">
    <source>
        <dbReference type="SAM" id="Phobius"/>
    </source>
</evidence>
<dbReference type="EMBL" id="BAABFT010000002">
    <property type="protein sequence ID" value="GAA4313714.1"/>
    <property type="molecule type" value="Genomic_DNA"/>
</dbReference>
<dbReference type="InterPro" id="IPR011990">
    <property type="entry name" value="TPR-like_helical_dom_sf"/>
</dbReference>
<dbReference type="PROSITE" id="PS50110">
    <property type="entry name" value="RESPONSE_REGULATORY"/>
    <property type="match status" value="1"/>
</dbReference>
<dbReference type="InterPro" id="IPR019734">
    <property type="entry name" value="TPR_rpt"/>
</dbReference>
<reference evidence="12" key="1">
    <citation type="journal article" date="2019" name="Int. J. Syst. Evol. Microbiol.">
        <title>The Global Catalogue of Microorganisms (GCM) 10K type strain sequencing project: providing services to taxonomists for standard genome sequencing and annotation.</title>
        <authorList>
            <consortium name="The Broad Institute Genomics Platform"/>
            <consortium name="The Broad Institute Genome Sequencing Center for Infectious Disease"/>
            <person name="Wu L."/>
            <person name="Ma J."/>
        </authorList>
    </citation>
    <scope>NUCLEOTIDE SEQUENCE [LARGE SCALE GENOMIC DNA]</scope>
    <source>
        <strain evidence="12">JCM 17705</strain>
    </source>
</reference>
<gene>
    <name evidence="11" type="ORF">GCM10023149_09580</name>
</gene>
<dbReference type="SUPFAM" id="SSF47384">
    <property type="entry name" value="Homodimeric domain of signal transducing histidine kinase"/>
    <property type="match status" value="1"/>
</dbReference>
<evidence type="ECO:0000256" key="5">
    <source>
        <dbReference type="ARBA" id="ARBA00023163"/>
    </source>
</evidence>
<dbReference type="SMART" id="SM00342">
    <property type="entry name" value="HTH_ARAC"/>
    <property type="match status" value="1"/>
</dbReference>
<dbReference type="InterPro" id="IPR009057">
    <property type="entry name" value="Homeodomain-like_sf"/>
</dbReference>
<feature type="modified residue" description="4-aspartylphosphate" evidence="6">
    <location>
        <position position="736"/>
    </location>
</feature>
<dbReference type="CDD" id="cd00082">
    <property type="entry name" value="HisKA"/>
    <property type="match status" value="1"/>
</dbReference>
<dbReference type="InterPro" id="IPR004358">
    <property type="entry name" value="Sig_transdc_His_kin-like_C"/>
</dbReference>
<dbReference type="RefSeq" id="WP_345209866.1">
    <property type="nucleotide sequence ID" value="NZ_BAABFT010000002.1"/>
</dbReference>
<dbReference type="Pfam" id="PF12833">
    <property type="entry name" value="HTH_18"/>
    <property type="match status" value="1"/>
</dbReference>
<keyword evidence="7" id="KW-0812">Transmembrane</keyword>
<name>A0ABP8FZ63_9SPHI</name>
<dbReference type="Gene3D" id="1.25.40.10">
    <property type="entry name" value="Tetratricopeptide repeat domain"/>
    <property type="match status" value="2"/>
</dbReference>
<evidence type="ECO:0000313" key="11">
    <source>
        <dbReference type="EMBL" id="GAA4313714.1"/>
    </source>
</evidence>
<dbReference type="SUPFAM" id="SSF55874">
    <property type="entry name" value="ATPase domain of HSP90 chaperone/DNA topoisomerase II/histidine kinase"/>
    <property type="match status" value="1"/>
</dbReference>
<dbReference type="CDD" id="cd17574">
    <property type="entry name" value="REC_OmpR"/>
    <property type="match status" value="1"/>
</dbReference>
<dbReference type="PROSITE" id="PS50109">
    <property type="entry name" value="HIS_KIN"/>
    <property type="match status" value="1"/>
</dbReference>
<dbReference type="Gene3D" id="1.10.10.60">
    <property type="entry name" value="Homeodomain-like"/>
    <property type="match status" value="1"/>
</dbReference>
<dbReference type="InterPro" id="IPR003661">
    <property type="entry name" value="HisK_dim/P_dom"/>
</dbReference>
<dbReference type="PRINTS" id="PR00344">
    <property type="entry name" value="BCTRLSENSOR"/>
</dbReference>
<dbReference type="InterPro" id="IPR036890">
    <property type="entry name" value="HATPase_C_sf"/>
</dbReference>
<feature type="domain" description="Histidine kinase" evidence="9">
    <location>
        <begin position="438"/>
        <end position="657"/>
    </location>
</feature>
<organism evidence="11 12">
    <name type="scientific">Mucilaginibacter gynuensis</name>
    <dbReference type="NCBI Taxonomy" id="1302236"/>
    <lineage>
        <taxon>Bacteria</taxon>
        <taxon>Pseudomonadati</taxon>
        <taxon>Bacteroidota</taxon>
        <taxon>Sphingobacteriia</taxon>
        <taxon>Sphingobacteriales</taxon>
        <taxon>Sphingobacteriaceae</taxon>
        <taxon>Mucilaginibacter</taxon>
    </lineage>
</organism>
<dbReference type="Gene3D" id="3.30.565.10">
    <property type="entry name" value="Histidine kinase-like ATPase, C-terminal domain"/>
    <property type="match status" value="1"/>
</dbReference>
<comment type="catalytic activity">
    <reaction evidence="1">
        <text>ATP + protein L-histidine = ADP + protein N-phospho-L-histidine.</text>
        <dbReference type="EC" id="2.7.13.3"/>
    </reaction>
</comment>
<evidence type="ECO:0000259" key="9">
    <source>
        <dbReference type="PROSITE" id="PS50109"/>
    </source>
</evidence>
<evidence type="ECO:0000313" key="12">
    <source>
        <dbReference type="Proteomes" id="UP001500582"/>
    </source>
</evidence>
<evidence type="ECO:0000259" key="8">
    <source>
        <dbReference type="PROSITE" id="PS01124"/>
    </source>
</evidence>
<dbReference type="EC" id="2.7.13.3" evidence="2"/>
<dbReference type="SUPFAM" id="SSF48452">
    <property type="entry name" value="TPR-like"/>
    <property type="match status" value="2"/>
</dbReference>
<dbReference type="SMART" id="SM00028">
    <property type="entry name" value="TPR"/>
    <property type="match status" value="4"/>
</dbReference>
<dbReference type="Pfam" id="PF02518">
    <property type="entry name" value="HATPase_c"/>
    <property type="match status" value="1"/>
</dbReference>
<evidence type="ECO:0000256" key="4">
    <source>
        <dbReference type="ARBA" id="ARBA00023015"/>
    </source>
</evidence>
<keyword evidence="5" id="KW-0804">Transcription</keyword>
<dbReference type="SUPFAM" id="SSF52172">
    <property type="entry name" value="CheY-like"/>
    <property type="match status" value="1"/>
</dbReference>
<dbReference type="CDD" id="cd00075">
    <property type="entry name" value="HATPase"/>
    <property type="match status" value="1"/>
</dbReference>
<dbReference type="Pfam" id="PF00512">
    <property type="entry name" value="HisKA"/>
    <property type="match status" value="1"/>
</dbReference>
<protein>
    <recommendedName>
        <fullName evidence="2">histidine kinase</fullName>
        <ecNumber evidence="2">2.7.13.3</ecNumber>
    </recommendedName>
</protein>
<proteinExistence type="predicted"/>
<feature type="domain" description="Response regulatory" evidence="10">
    <location>
        <begin position="686"/>
        <end position="803"/>
    </location>
</feature>
<dbReference type="SMART" id="SM00387">
    <property type="entry name" value="HATPase_c"/>
    <property type="match status" value="1"/>
</dbReference>
<keyword evidence="4" id="KW-0805">Transcription regulation</keyword>
<dbReference type="SMART" id="SM00388">
    <property type="entry name" value="HisKA"/>
    <property type="match status" value="1"/>
</dbReference>
<dbReference type="Proteomes" id="UP001500582">
    <property type="component" value="Unassembled WGS sequence"/>
</dbReference>
<dbReference type="InterPro" id="IPR036097">
    <property type="entry name" value="HisK_dim/P_sf"/>
</dbReference>
<dbReference type="InterPro" id="IPR018060">
    <property type="entry name" value="HTH_AraC"/>
</dbReference>
<sequence length="936" mass="105422">MTPYHILKLLLPRLLFTGLLSITFSFVSAQTSGDKLLFDKYKKIKDLDSSEVYAGQLLASAKKNNDKLFEARVLYTRSLKHYTKGNELEALDYATQAHNLTGESDSVTYAKTATMMAYMMSRQGNNVNALKVAFKMLRVTDAKGWKKLSADSRLCIADIYRTMNQAKEAIPYAEQAASDLLAARDTGMYIFALSTLSNIYSQREIQTPANIKTATRYMEIILNEPYVGKVSPFSKARYLSNLGRLYRMQNQNGKAEQVLLQSLDISRKEKFVAIEKHALNELATVKIDQKKYAEAVKYGQQALNTLANEQSPLKYQIDIYNRLTDAYEGLEDYKQAYLHLKHNRRLEDSLSNTEKNEAATKLSEQFKLDKRLLEASNKAKLLKQQRNFIIVMVIISAAALFALYRWVIYKRKKEADILAEEHRQLAKLDAMKTRFFANISHELRTPLTLIMGPLEQLVNQPYINDEQKTNHINSVLRNSKKLLNMLNELLDLGKIEAGSLPVHLQPVNLATFMRVLYQNFASAAEFRHIRYSLISDINEDIVADIDRDKFEKIANNLISNAIKYTPSNGNIFINAGIKDNQIAFSVADNGSGIHPDDMPHIFDRYFQGNREGAPAEGGTGIGLAIAREFTELLKGKITVENNYGKGSLFKVFLPLNISESTDTTQPAELDETATETLIAASNATQLIMVVEDHREMAGYISAILSPQYKVVTAYNGIEALTLLQTYGELPSLIISDVMMPDMDGFTLLNNLKQHTIYCSIPVIMLTALADDHTKLQALTIGVDDYLTKPFISSELLARAGNLITNAAARSHHHSDSAAEHEPTIAIPEVSPADFAWLAQIEELVRKYTGKTELNITMLSYDMAISERQLNRRIKQITGLTPNKYIRAIRLQIAREAIESGKYRTVAEISHAAGFDTPAYFSKIFKEHYGRDVNELL</sequence>
<dbReference type="InterPro" id="IPR003594">
    <property type="entry name" value="HATPase_dom"/>
</dbReference>
<dbReference type="SMART" id="SM00448">
    <property type="entry name" value="REC"/>
    <property type="match status" value="1"/>
</dbReference>
<evidence type="ECO:0000259" key="10">
    <source>
        <dbReference type="PROSITE" id="PS50110"/>
    </source>
</evidence>